<dbReference type="EMBL" id="JBITMB010000002">
    <property type="protein sequence ID" value="MFI7440422.1"/>
    <property type="molecule type" value="Genomic_DNA"/>
</dbReference>
<feature type="chain" id="PRO_5047464102" evidence="1">
    <location>
        <begin position="34"/>
        <end position="168"/>
    </location>
</feature>
<keyword evidence="3" id="KW-1185">Reference proteome</keyword>
<gene>
    <name evidence="2" type="ORF">ACIBP5_10700</name>
</gene>
<proteinExistence type="predicted"/>
<name>A0ABW8A2U1_9ACTN</name>
<feature type="signal peptide" evidence="1">
    <location>
        <begin position="1"/>
        <end position="33"/>
    </location>
</feature>
<accession>A0ABW8A2U1</accession>
<evidence type="ECO:0000256" key="1">
    <source>
        <dbReference type="SAM" id="SignalP"/>
    </source>
</evidence>
<dbReference type="Proteomes" id="UP001612928">
    <property type="component" value="Unassembled WGS sequence"/>
</dbReference>
<dbReference type="RefSeq" id="WP_397020148.1">
    <property type="nucleotide sequence ID" value="NZ_JBITMB010000002.1"/>
</dbReference>
<reference evidence="2 3" key="1">
    <citation type="submission" date="2024-10" db="EMBL/GenBank/DDBJ databases">
        <title>The Natural Products Discovery Center: Release of the First 8490 Sequenced Strains for Exploring Actinobacteria Biosynthetic Diversity.</title>
        <authorList>
            <person name="Kalkreuter E."/>
            <person name="Kautsar S.A."/>
            <person name="Yang D."/>
            <person name="Bader C.D."/>
            <person name="Teijaro C.N."/>
            <person name="Fluegel L."/>
            <person name="Davis C.M."/>
            <person name="Simpson J.R."/>
            <person name="Lauterbach L."/>
            <person name="Steele A.D."/>
            <person name="Gui C."/>
            <person name="Meng S."/>
            <person name="Li G."/>
            <person name="Viehrig K."/>
            <person name="Ye F."/>
            <person name="Su P."/>
            <person name="Kiefer A.F."/>
            <person name="Nichols A."/>
            <person name="Cepeda A.J."/>
            <person name="Yan W."/>
            <person name="Fan B."/>
            <person name="Jiang Y."/>
            <person name="Adhikari A."/>
            <person name="Zheng C.-J."/>
            <person name="Schuster L."/>
            <person name="Cowan T.M."/>
            <person name="Smanski M.J."/>
            <person name="Chevrette M.G."/>
            <person name="De Carvalho L.P.S."/>
            <person name="Shen B."/>
        </authorList>
    </citation>
    <scope>NUCLEOTIDE SEQUENCE [LARGE SCALE GENOMIC DNA]</scope>
    <source>
        <strain evidence="2 3">NPDC049503</strain>
    </source>
</reference>
<evidence type="ECO:0000313" key="2">
    <source>
        <dbReference type="EMBL" id="MFI7440422.1"/>
    </source>
</evidence>
<organism evidence="2 3">
    <name type="scientific">Nonomuraea indica</name>
    <dbReference type="NCBI Taxonomy" id="1581193"/>
    <lineage>
        <taxon>Bacteria</taxon>
        <taxon>Bacillati</taxon>
        <taxon>Actinomycetota</taxon>
        <taxon>Actinomycetes</taxon>
        <taxon>Streptosporangiales</taxon>
        <taxon>Streptosporangiaceae</taxon>
        <taxon>Nonomuraea</taxon>
    </lineage>
</organism>
<sequence>MPSDEGSTVLTRTLIAAALAAAGVAATPATALAATPATATETTVAAARHTPEQVCGKGFTRVKDGHRAMKTRKGTVYGHVYLMYSKRSGKNCVAAIKTRWAGERTVTGARLVVKGGGRSEDVQRYRYYAETGHLDGSWKCVQYEGWTRDPDNRITAWGGRTSWGNCQG</sequence>
<protein>
    <submittedName>
        <fullName evidence="2">Uncharacterized protein</fullName>
    </submittedName>
</protein>
<keyword evidence="1" id="KW-0732">Signal</keyword>
<comment type="caution">
    <text evidence="2">The sequence shown here is derived from an EMBL/GenBank/DDBJ whole genome shotgun (WGS) entry which is preliminary data.</text>
</comment>
<evidence type="ECO:0000313" key="3">
    <source>
        <dbReference type="Proteomes" id="UP001612928"/>
    </source>
</evidence>